<dbReference type="Proteomes" id="UP001161757">
    <property type="component" value="Unassembled WGS sequence"/>
</dbReference>
<dbReference type="PANTHER" id="PTHR43792:SF1">
    <property type="entry name" value="N-ACETYLTRANSFERASE DOMAIN-CONTAINING PROTEIN"/>
    <property type="match status" value="1"/>
</dbReference>
<dbReference type="AlphaFoldDB" id="A0AAN6IYU0"/>
<protein>
    <recommendedName>
        <fullName evidence="1">N-acetyltransferase domain-containing protein</fullName>
    </recommendedName>
</protein>
<evidence type="ECO:0000313" key="2">
    <source>
        <dbReference type="EMBL" id="KAJ8995113.1"/>
    </source>
</evidence>
<dbReference type="InterPro" id="IPR000182">
    <property type="entry name" value="GNAT_dom"/>
</dbReference>
<evidence type="ECO:0000313" key="3">
    <source>
        <dbReference type="Proteomes" id="UP001161757"/>
    </source>
</evidence>
<evidence type="ECO:0000259" key="1">
    <source>
        <dbReference type="PROSITE" id="PS51186"/>
    </source>
</evidence>
<dbReference type="Pfam" id="PF13302">
    <property type="entry name" value="Acetyltransf_3"/>
    <property type="match status" value="1"/>
</dbReference>
<dbReference type="GO" id="GO:0016747">
    <property type="term" value="F:acyltransferase activity, transferring groups other than amino-acyl groups"/>
    <property type="evidence" value="ECO:0007669"/>
    <property type="project" value="InterPro"/>
</dbReference>
<organism evidence="2 3">
    <name type="scientific">Exophiala dermatitidis</name>
    <name type="common">Black yeast-like fungus</name>
    <name type="synonym">Wangiella dermatitidis</name>
    <dbReference type="NCBI Taxonomy" id="5970"/>
    <lineage>
        <taxon>Eukaryota</taxon>
        <taxon>Fungi</taxon>
        <taxon>Dikarya</taxon>
        <taxon>Ascomycota</taxon>
        <taxon>Pezizomycotina</taxon>
        <taxon>Eurotiomycetes</taxon>
        <taxon>Chaetothyriomycetidae</taxon>
        <taxon>Chaetothyriales</taxon>
        <taxon>Herpotrichiellaceae</taxon>
        <taxon>Exophiala</taxon>
    </lineage>
</organism>
<dbReference type="SUPFAM" id="SSF55729">
    <property type="entry name" value="Acyl-CoA N-acyltransferases (Nat)"/>
    <property type="match status" value="1"/>
</dbReference>
<name>A0AAN6IYU0_EXODE</name>
<dbReference type="PANTHER" id="PTHR43792">
    <property type="entry name" value="GNAT FAMILY, PUTATIVE (AFU_ORTHOLOGUE AFUA_3G00765)-RELATED-RELATED"/>
    <property type="match status" value="1"/>
</dbReference>
<dbReference type="InterPro" id="IPR051531">
    <property type="entry name" value="N-acetyltransferase"/>
</dbReference>
<accession>A0AAN6IYU0</accession>
<sequence>MKKTTRPVFPVPASPITTPRLLLRPIRQDDLDDFHALRTQIDVMKWSSTGIIDANKEATQTWMNGLLPPNDATTFSFAVEESEAPGKVIGVIGCRRPEPPELSFAFRKETWGRGYAGEALGRWLQAWWELPRRELIIQNDKSVVPLDKSTTERPDEAVVVPEILHAHTYAKNTPSARLLSKFGFRIAGEKTVVRDGQDKKVLMLELEQPR</sequence>
<comment type="caution">
    <text evidence="2">The sequence shown here is derived from an EMBL/GenBank/DDBJ whole genome shotgun (WGS) entry which is preliminary data.</text>
</comment>
<proteinExistence type="predicted"/>
<feature type="domain" description="N-acetyltransferase" evidence="1">
    <location>
        <begin position="21"/>
        <end position="210"/>
    </location>
</feature>
<reference evidence="2" key="1">
    <citation type="submission" date="2023-01" db="EMBL/GenBank/DDBJ databases">
        <title>Exophiala dermititidis isolated from Cystic Fibrosis Patient.</title>
        <authorList>
            <person name="Kurbessoian T."/>
            <person name="Crocker A."/>
            <person name="Murante D."/>
            <person name="Hogan D.A."/>
            <person name="Stajich J.E."/>
        </authorList>
    </citation>
    <scope>NUCLEOTIDE SEQUENCE</scope>
    <source>
        <strain evidence="2">Ex8</strain>
    </source>
</reference>
<dbReference type="EMBL" id="JAJGCB010000002">
    <property type="protein sequence ID" value="KAJ8995113.1"/>
    <property type="molecule type" value="Genomic_DNA"/>
</dbReference>
<dbReference type="Gene3D" id="3.40.630.30">
    <property type="match status" value="1"/>
</dbReference>
<gene>
    <name evidence="2" type="ORF">HRR80_001804</name>
</gene>
<dbReference type="PROSITE" id="PS51186">
    <property type="entry name" value="GNAT"/>
    <property type="match status" value="1"/>
</dbReference>
<dbReference type="InterPro" id="IPR016181">
    <property type="entry name" value="Acyl_CoA_acyltransferase"/>
</dbReference>